<dbReference type="InterPro" id="IPR035906">
    <property type="entry name" value="MetI-like_sf"/>
</dbReference>
<feature type="transmembrane region" description="Helical" evidence="7">
    <location>
        <begin position="83"/>
        <end position="104"/>
    </location>
</feature>
<accession>A0A9D1JSC5</accession>
<keyword evidence="6 7" id="KW-0472">Membrane</keyword>
<feature type="transmembrane region" description="Helical" evidence="7">
    <location>
        <begin position="14"/>
        <end position="33"/>
    </location>
</feature>
<gene>
    <name evidence="9" type="ORF">IAB46_12010</name>
</gene>
<keyword evidence="2 7" id="KW-0813">Transport</keyword>
<dbReference type="AlphaFoldDB" id="A0A9D1JSC5"/>
<feature type="transmembrane region" description="Helical" evidence="7">
    <location>
        <begin position="116"/>
        <end position="139"/>
    </location>
</feature>
<organism evidence="9 10">
    <name type="scientific">Candidatus Scybalocola faecigallinarum</name>
    <dbReference type="NCBI Taxonomy" id="2840941"/>
    <lineage>
        <taxon>Bacteria</taxon>
        <taxon>Bacillati</taxon>
        <taxon>Bacillota</taxon>
        <taxon>Clostridia</taxon>
        <taxon>Lachnospirales</taxon>
        <taxon>Lachnospiraceae</taxon>
        <taxon>Lachnospiraceae incertae sedis</taxon>
        <taxon>Candidatus Scybalocola (ex Gilroy et al. 2021)</taxon>
    </lineage>
</organism>
<evidence type="ECO:0000256" key="2">
    <source>
        <dbReference type="ARBA" id="ARBA00022448"/>
    </source>
</evidence>
<dbReference type="Gene3D" id="1.10.3720.10">
    <property type="entry name" value="MetI-like"/>
    <property type="match status" value="1"/>
</dbReference>
<dbReference type="InterPro" id="IPR000515">
    <property type="entry name" value="MetI-like"/>
</dbReference>
<feature type="domain" description="ABC transmembrane type-1" evidence="8">
    <location>
        <begin position="79"/>
        <end position="296"/>
    </location>
</feature>
<keyword evidence="4 7" id="KW-0812">Transmembrane</keyword>
<comment type="subcellular location">
    <subcellularLocation>
        <location evidence="1 7">Cell membrane</location>
        <topology evidence="1 7">Multi-pass membrane protein</topology>
    </subcellularLocation>
</comment>
<evidence type="ECO:0000256" key="6">
    <source>
        <dbReference type="ARBA" id="ARBA00023136"/>
    </source>
</evidence>
<feature type="transmembrane region" description="Helical" evidence="7">
    <location>
        <begin position="282"/>
        <end position="300"/>
    </location>
</feature>
<dbReference type="Proteomes" id="UP000823927">
    <property type="component" value="Unassembled WGS sequence"/>
</dbReference>
<feature type="transmembrane region" description="Helical" evidence="7">
    <location>
        <begin position="180"/>
        <end position="199"/>
    </location>
</feature>
<dbReference type="GO" id="GO:0055085">
    <property type="term" value="P:transmembrane transport"/>
    <property type="evidence" value="ECO:0007669"/>
    <property type="project" value="InterPro"/>
</dbReference>
<evidence type="ECO:0000313" key="10">
    <source>
        <dbReference type="Proteomes" id="UP000823927"/>
    </source>
</evidence>
<feature type="transmembrane region" description="Helical" evidence="7">
    <location>
        <begin position="220"/>
        <end position="237"/>
    </location>
</feature>
<reference evidence="9" key="2">
    <citation type="journal article" date="2021" name="PeerJ">
        <title>Extensive microbial diversity within the chicken gut microbiome revealed by metagenomics and culture.</title>
        <authorList>
            <person name="Gilroy R."/>
            <person name="Ravi A."/>
            <person name="Getino M."/>
            <person name="Pursley I."/>
            <person name="Horton D.L."/>
            <person name="Alikhan N.F."/>
            <person name="Baker D."/>
            <person name="Gharbi K."/>
            <person name="Hall N."/>
            <person name="Watson M."/>
            <person name="Adriaenssens E.M."/>
            <person name="Foster-Nyarko E."/>
            <person name="Jarju S."/>
            <person name="Secka A."/>
            <person name="Antonio M."/>
            <person name="Oren A."/>
            <person name="Chaudhuri R.R."/>
            <person name="La Ragione R."/>
            <person name="Hildebrand F."/>
            <person name="Pallen M.J."/>
        </authorList>
    </citation>
    <scope>NUCLEOTIDE SEQUENCE</scope>
    <source>
        <strain evidence="9">CHK178-757</strain>
    </source>
</reference>
<evidence type="ECO:0000313" key="9">
    <source>
        <dbReference type="EMBL" id="HIS48255.1"/>
    </source>
</evidence>
<dbReference type="CDD" id="cd06261">
    <property type="entry name" value="TM_PBP2"/>
    <property type="match status" value="1"/>
</dbReference>
<dbReference type="PROSITE" id="PS50928">
    <property type="entry name" value="ABC_TM1"/>
    <property type="match status" value="1"/>
</dbReference>
<dbReference type="Pfam" id="PF00528">
    <property type="entry name" value="BPD_transp_1"/>
    <property type="match status" value="1"/>
</dbReference>
<evidence type="ECO:0000256" key="4">
    <source>
        <dbReference type="ARBA" id="ARBA00022692"/>
    </source>
</evidence>
<evidence type="ECO:0000256" key="7">
    <source>
        <dbReference type="RuleBase" id="RU363032"/>
    </source>
</evidence>
<evidence type="ECO:0000259" key="8">
    <source>
        <dbReference type="PROSITE" id="PS50928"/>
    </source>
</evidence>
<dbReference type="GO" id="GO:0005886">
    <property type="term" value="C:plasma membrane"/>
    <property type="evidence" value="ECO:0007669"/>
    <property type="project" value="UniProtKB-SubCell"/>
</dbReference>
<dbReference type="EMBL" id="DVIT01000049">
    <property type="protein sequence ID" value="HIS48255.1"/>
    <property type="molecule type" value="Genomic_DNA"/>
</dbReference>
<protein>
    <submittedName>
        <fullName evidence="9">Sugar ABC transporter permease</fullName>
    </submittedName>
</protein>
<keyword evidence="5 7" id="KW-1133">Transmembrane helix</keyword>
<dbReference type="InterPro" id="IPR050809">
    <property type="entry name" value="UgpAE/MalFG_permease"/>
</dbReference>
<dbReference type="PANTHER" id="PTHR43227">
    <property type="entry name" value="BLL4140 PROTEIN"/>
    <property type="match status" value="1"/>
</dbReference>
<evidence type="ECO:0000256" key="1">
    <source>
        <dbReference type="ARBA" id="ARBA00004651"/>
    </source>
</evidence>
<keyword evidence="3" id="KW-1003">Cell membrane</keyword>
<comment type="caution">
    <text evidence="9">The sequence shown here is derived from an EMBL/GenBank/DDBJ whole genome shotgun (WGS) entry which is preliminary data.</text>
</comment>
<comment type="similarity">
    <text evidence="7">Belongs to the binding-protein-dependent transport system permease family.</text>
</comment>
<name>A0A9D1JSC5_9FIRM</name>
<proteinExistence type="inferred from homology"/>
<dbReference type="SUPFAM" id="SSF161098">
    <property type="entry name" value="MetI-like"/>
    <property type="match status" value="1"/>
</dbReference>
<reference evidence="9" key="1">
    <citation type="submission" date="2020-10" db="EMBL/GenBank/DDBJ databases">
        <authorList>
            <person name="Gilroy R."/>
        </authorList>
    </citation>
    <scope>NUCLEOTIDE SEQUENCE</scope>
    <source>
        <strain evidence="9">CHK178-757</strain>
    </source>
</reference>
<evidence type="ECO:0000256" key="5">
    <source>
        <dbReference type="ARBA" id="ARBA00022989"/>
    </source>
</evidence>
<sequence length="310" mass="35189">MTLEEIPKKNKTKFSHWIPFYIMGLPGLAYLIINNYLPMFGLQIAFKKYNYAQGIWGSKWCGFANFEYLFSSEQAFRITRNTILYNLVFIVLGMILGVAVAIFVNEVISAAAKRFYQTVILLPYLMSMVIVAYLVYAYLSPNTGLVNAIIRSLGGGGIEWYSDTVYWPFILVFVNQWKTIGFSMVLYLASLVGISKEYYEAAQIDGASKWQQIKSITLPLLKPTMITLLILNCGRIFRSDFGLFFQVPMNQGALYSVTDTLDTFVYRSLMEQPNMAMSSAAGFYQSVVCFICVLLVNGIVRKVNKENAMF</sequence>
<dbReference type="PANTHER" id="PTHR43227:SF11">
    <property type="entry name" value="BLL4140 PROTEIN"/>
    <property type="match status" value="1"/>
</dbReference>
<evidence type="ECO:0000256" key="3">
    <source>
        <dbReference type="ARBA" id="ARBA00022475"/>
    </source>
</evidence>